<dbReference type="PANTHER" id="PTHR30093:SF2">
    <property type="entry name" value="TYPE II SECRETION SYSTEM PROTEIN H"/>
    <property type="match status" value="1"/>
</dbReference>
<dbReference type="SUPFAM" id="SSF54523">
    <property type="entry name" value="Pili subunits"/>
    <property type="match status" value="1"/>
</dbReference>
<sequence length="276" mass="29776">MGIVALVLALLFSAIQKVRATAARAQCADQMRQIGLALHGYHDAHKLLPPGVTTERSKSKTPFLGWPAYLLPHIEQEALWSMTGTAFGKSSHFLDPAHAEVREHVIKAVLCPADGRVAGGHQFRNYGVAFTCYLGVEGKNQVARDGALYADSHVRFNEITDGLSGTLLLGERPPSANLRLGWWYAGWGQDKDGSAEMVLGTRERATHDTLVNCPAGAYRPGQLNQQCDALHFWSLHPGGANFVFADGSVRFLSYQAASVLDALATCAGSEAAHIPD</sequence>
<evidence type="ECO:0000256" key="1">
    <source>
        <dbReference type="SAM" id="SignalP"/>
    </source>
</evidence>
<keyword evidence="1" id="KW-0732">Signal</keyword>
<evidence type="ECO:0000313" key="3">
    <source>
        <dbReference type="EMBL" id="MDY3563704.1"/>
    </source>
</evidence>
<proteinExistence type="predicted"/>
<dbReference type="RefSeq" id="WP_320689853.1">
    <property type="nucleotide sequence ID" value="NZ_JAXBLV010000245.1"/>
</dbReference>
<dbReference type="PANTHER" id="PTHR30093">
    <property type="entry name" value="GENERAL SECRETION PATHWAY PROTEIN G"/>
    <property type="match status" value="1"/>
</dbReference>
<reference evidence="4" key="1">
    <citation type="journal article" date="2023" name="Mar. Drugs">
        <title>Gemmata algarum, a Novel Planctomycete Isolated from an Algal Mat, Displays Antimicrobial Activity.</title>
        <authorList>
            <person name="Kumar G."/>
            <person name="Kallscheuer N."/>
            <person name="Kashif M."/>
            <person name="Ahamad S."/>
            <person name="Jagadeeshwari U."/>
            <person name="Pannikurungottu S."/>
            <person name="Haufschild T."/>
            <person name="Kabuu M."/>
            <person name="Sasikala C."/>
            <person name="Jogler C."/>
            <person name="Ramana C."/>
        </authorList>
    </citation>
    <scope>NUCLEOTIDE SEQUENCE [LARGE SCALE GENOMIC DNA]</scope>
    <source>
        <strain evidence="4">JC673</strain>
    </source>
</reference>
<dbReference type="EMBL" id="JAXBLV010000245">
    <property type="protein sequence ID" value="MDY3563704.1"/>
    <property type="molecule type" value="Genomic_DNA"/>
</dbReference>
<feature type="chain" id="PRO_5045925243" evidence="1">
    <location>
        <begin position="21"/>
        <end position="276"/>
    </location>
</feature>
<name>A0ABU5F925_9BACT</name>
<dbReference type="InterPro" id="IPR027558">
    <property type="entry name" value="Pre_pil_HX9DG_C"/>
</dbReference>
<dbReference type="NCBIfam" id="TIGR04294">
    <property type="entry name" value="pre_pil_HX9DG"/>
    <property type="match status" value="1"/>
</dbReference>
<dbReference type="Proteomes" id="UP001272242">
    <property type="component" value="Unassembled WGS sequence"/>
</dbReference>
<protein>
    <submittedName>
        <fullName evidence="3">DUF1559 domain-containing protein</fullName>
    </submittedName>
</protein>
<evidence type="ECO:0000313" key="4">
    <source>
        <dbReference type="Proteomes" id="UP001272242"/>
    </source>
</evidence>
<keyword evidence="4" id="KW-1185">Reference proteome</keyword>
<feature type="signal peptide" evidence="1">
    <location>
        <begin position="1"/>
        <end position="20"/>
    </location>
</feature>
<accession>A0ABU5F925</accession>
<organism evidence="3 4">
    <name type="scientific">Gemmata algarum</name>
    <dbReference type="NCBI Taxonomy" id="2975278"/>
    <lineage>
        <taxon>Bacteria</taxon>
        <taxon>Pseudomonadati</taxon>
        <taxon>Planctomycetota</taxon>
        <taxon>Planctomycetia</taxon>
        <taxon>Gemmatales</taxon>
        <taxon>Gemmataceae</taxon>
        <taxon>Gemmata</taxon>
    </lineage>
</organism>
<dbReference type="Pfam" id="PF07596">
    <property type="entry name" value="SBP_bac_10"/>
    <property type="match status" value="1"/>
</dbReference>
<dbReference type="InterPro" id="IPR045584">
    <property type="entry name" value="Pilin-like"/>
</dbReference>
<gene>
    <name evidence="3" type="ORF">R5W23_005320</name>
</gene>
<feature type="domain" description="DUF1559" evidence="2">
    <location>
        <begin position="16"/>
        <end position="255"/>
    </location>
</feature>
<evidence type="ECO:0000259" key="2">
    <source>
        <dbReference type="Pfam" id="PF07596"/>
    </source>
</evidence>
<dbReference type="InterPro" id="IPR011453">
    <property type="entry name" value="DUF1559"/>
</dbReference>
<comment type="caution">
    <text evidence="3">The sequence shown here is derived from an EMBL/GenBank/DDBJ whole genome shotgun (WGS) entry which is preliminary data.</text>
</comment>